<dbReference type="AlphaFoldDB" id="K9YKC2"/>
<comment type="function">
    <text evidence="3">This protein is a component of the acetyl coenzyme A carboxylase complex; first, biotin carboxylase catalyzes the carboxylation of the carrier protein and then the transcarboxylase transfers the carboxyl group to form malonyl-CoA.</text>
</comment>
<dbReference type="PATRIC" id="fig|292563.3.peg.601"/>
<dbReference type="SUPFAM" id="SSF51230">
    <property type="entry name" value="Single hybrid motif"/>
    <property type="match status" value="1"/>
</dbReference>
<dbReference type="PRINTS" id="PR01071">
    <property type="entry name" value="ACOABIOTINCC"/>
</dbReference>
<dbReference type="GO" id="GO:0006633">
    <property type="term" value="P:fatty acid biosynthetic process"/>
    <property type="evidence" value="ECO:0007669"/>
    <property type="project" value="UniProtKB-UniPathway"/>
</dbReference>
<dbReference type="HOGENOM" id="CLU_016733_3_0_3"/>
<evidence type="ECO:0000256" key="4">
    <source>
        <dbReference type="SAM" id="MobiDB-lite"/>
    </source>
</evidence>
<dbReference type="InterPro" id="IPR050709">
    <property type="entry name" value="Biotin_Carboxyl_Carrier/Decarb"/>
</dbReference>
<protein>
    <recommendedName>
        <fullName evidence="1 3">Biotin carboxyl carrier protein of acetyl-CoA carboxylase</fullName>
    </recommendedName>
</protein>
<dbReference type="InterPro" id="IPR000089">
    <property type="entry name" value="Biotin_lipoyl"/>
</dbReference>
<reference evidence="7" key="1">
    <citation type="journal article" date="2013" name="Proc. Natl. Acad. Sci. U.S.A.">
        <title>Improving the coverage of the cyanobacterial phylum using diversity-driven genome sequencing.</title>
        <authorList>
            <person name="Shih P.M."/>
            <person name="Wu D."/>
            <person name="Latifi A."/>
            <person name="Axen S.D."/>
            <person name="Fewer D.P."/>
            <person name="Talla E."/>
            <person name="Calteau A."/>
            <person name="Cai F."/>
            <person name="Tandeau de Marsac N."/>
            <person name="Rippka R."/>
            <person name="Herdman M."/>
            <person name="Sivonen K."/>
            <person name="Coursin T."/>
            <person name="Laurent T."/>
            <person name="Goodwin L."/>
            <person name="Nolan M."/>
            <person name="Davenport K.W."/>
            <person name="Han C.S."/>
            <person name="Rubin E.M."/>
            <person name="Eisen J.A."/>
            <person name="Woyke T."/>
            <person name="Gugger M."/>
            <person name="Kerfeld C.A."/>
        </authorList>
    </citation>
    <scope>NUCLEOTIDE SEQUENCE [LARGE SCALE GENOMIC DNA]</scope>
    <source>
        <strain evidence="7">ATCC 29140 / PCC 7202</strain>
    </source>
</reference>
<dbReference type="KEGG" id="csn:Cyast_0575"/>
<dbReference type="CDD" id="cd06850">
    <property type="entry name" value="biotinyl_domain"/>
    <property type="match status" value="1"/>
</dbReference>
<evidence type="ECO:0000256" key="2">
    <source>
        <dbReference type="ARBA" id="ARBA00023267"/>
    </source>
</evidence>
<dbReference type="STRING" id="292563.Cyast_0575"/>
<evidence type="ECO:0000259" key="5">
    <source>
        <dbReference type="PROSITE" id="PS50968"/>
    </source>
</evidence>
<keyword evidence="3" id="KW-0443">Lipid metabolism</keyword>
<evidence type="ECO:0000256" key="3">
    <source>
        <dbReference type="RuleBase" id="RU364072"/>
    </source>
</evidence>
<keyword evidence="3" id="KW-0444">Lipid biosynthesis</keyword>
<keyword evidence="3" id="KW-0276">Fatty acid metabolism</keyword>
<dbReference type="Pfam" id="PF00364">
    <property type="entry name" value="Biotin_lipoyl"/>
    <property type="match status" value="1"/>
</dbReference>
<dbReference type="InterPro" id="IPR001249">
    <property type="entry name" value="AcCoA_biotinCC"/>
</dbReference>
<evidence type="ECO:0000256" key="1">
    <source>
        <dbReference type="ARBA" id="ARBA00017562"/>
    </source>
</evidence>
<feature type="compositionally biased region" description="Basic and acidic residues" evidence="4">
    <location>
        <begin position="77"/>
        <end position="90"/>
    </location>
</feature>
<gene>
    <name evidence="6" type="ordered locus">Cyast_0575</name>
</gene>
<sequence length="166" mass="17988">MPIDFKQLQEFIEAIATTDITELTIKEGDFELTVNKSTPEVATPNYTITPAPVPVTPTVAHTQPEAIAPPPTPTSEKPTEGNGNKRDNWKEITSPMVGTFYRASAPGEAPFVEVGEKISVGSVVCIIEAMKLMNEIESEITGQVMEIAVENGEPVEYGQTLLWVAT</sequence>
<dbReference type="EMBL" id="CP003940">
    <property type="protein sequence ID" value="AFZ46553.1"/>
    <property type="molecule type" value="Genomic_DNA"/>
</dbReference>
<proteinExistence type="predicted"/>
<accession>K9YKC2</accession>
<feature type="region of interest" description="Disordered" evidence="4">
    <location>
        <begin position="63"/>
        <end position="90"/>
    </location>
</feature>
<dbReference type="UniPathway" id="UPA00094"/>
<dbReference type="Proteomes" id="UP000010483">
    <property type="component" value="Chromosome"/>
</dbReference>
<dbReference type="GO" id="GO:0009317">
    <property type="term" value="C:acetyl-CoA carboxylase complex"/>
    <property type="evidence" value="ECO:0007669"/>
    <property type="project" value="InterPro"/>
</dbReference>
<dbReference type="BioCyc" id="CSTA292563:G1353-581-MONOMER"/>
<dbReference type="PROSITE" id="PS50968">
    <property type="entry name" value="BIOTINYL_LIPOYL"/>
    <property type="match status" value="1"/>
</dbReference>
<keyword evidence="7" id="KW-1185">Reference proteome</keyword>
<dbReference type="InterPro" id="IPR011053">
    <property type="entry name" value="Single_hybrid_motif"/>
</dbReference>
<organism evidence="6 7">
    <name type="scientific">Cyanobacterium stanieri (strain ATCC 29140 / PCC 7202)</name>
    <dbReference type="NCBI Taxonomy" id="292563"/>
    <lineage>
        <taxon>Bacteria</taxon>
        <taxon>Bacillati</taxon>
        <taxon>Cyanobacteriota</taxon>
        <taxon>Cyanophyceae</taxon>
        <taxon>Oscillatoriophycideae</taxon>
        <taxon>Chroococcales</taxon>
        <taxon>Geminocystaceae</taxon>
        <taxon>Cyanobacterium</taxon>
    </lineage>
</organism>
<dbReference type="GO" id="GO:0003989">
    <property type="term" value="F:acetyl-CoA carboxylase activity"/>
    <property type="evidence" value="ECO:0007669"/>
    <property type="project" value="InterPro"/>
</dbReference>
<dbReference type="eggNOG" id="COG0511">
    <property type="taxonomic scope" value="Bacteria"/>
</dbReference>
<feature type="domain" description="Lipoyl-binding" evidence="5">
    <location>
        <begin position="89"/>
        <end position="165"/>
    </location>
</feature>
<keyword evidence="2 3" id="KW-0092">Biotin</keyword>
<evidence type="ECO:0000313" key="7">
    <source>
        <dbReference type="Proteomes" id="UP000010483"/>
    </source>
</evidence>
<dbReference type="NCBIfam" id="NF005457">
    <property type="entry name" value="PRK07051.1"/>
    <property type="match status" value="1"/>
</dbReference>
<name>K9YKC2_CYASC</name>
<evidence type="ECO:0000313" key="6">
    <source>
        <dbReference type="EMBL" id="AFZ46553.1"/>
    </source>
</evidence>
<dbReference type="Gene3D" id="2.40.50.100">
    <property type="match status" value="1"/>
</dbReference>
<dbReference type="PANTHER" id="PTHR45266">
    <property type="entry name" value="OXALOACETATE DECARBOXYLASE ALPHA CHAIN"/>
    <property type="match status" value="1"/>
</dbReference>
<dbReference type="PANTHER" id="PTHR45266:SF3">
    <property type="entry name" value="OXALOACETATE DECARBOXYLASE ALPHA CHAIN"/>
    <property type="match status" value="1"/>
</dbReference>
<keyword evidence="3" id="KW-0275">Fatty acid biosynthesis</keyword>
<comment type="pathway">
    <text evidence="3">Lipid metabolism; fatty acid biosynthesis.</text>
</comment>
<dbReference type="NCBIfam" id="TIGR00531">
    <property type="entry name" value="BCCP"/>
    <property type="match status" value="1"/>
</dbReference>